<dbReference type="EMBL" id="AUZZ01000877">
    <property type="protein sequence ID" value="EQD66447.1"/>
    <property type="molecule type" value="Genomic_DNA"/>
</dbReference>
<feature type="non-terminal residue" evidence="1">
    <location>
        <position position="1"/>
    </location>
</feature>
<dbReference type="InterPro" id="IPR008257">
    <property type="entry name" value="Pept_M19"/>
</dbReference>
<evidence type="ECO:0000313" key="1">
    <source>
        <dbReference type="EMBL" id="EQD66447.1"/>
    </source>
</evidence>
<dbReference type="GO" id="GO:0070573">
    <property type="term" value="F:metallodipeptidase activity"/>
    <property type="evidence" value="ECO:0007669"/>
    <property type="project" value="InterPro"/>
</dbReference>
<dbReference type="InterPro" id="IPR032466">
    <property type="entry name" value="Metal_Hydrolase"/>
</dbReference>
<dbReference type="GO" id="GO:0006508">
    <property type="term" value="P:proteolysis"/>
    <property type="evidence" value="ECO:0007669"/>
    <property type="project" value="InterPro"/>
</dbReference>
<dbReference type="PROSITE" id="PS51365">
    <property type="entry name" value="RENAL_DIPEPTIDASE_2"/>
    <property type="match status" value="1"/>
</dbReference>
<organism evidence="1">
    <name type="scientific">mine drainage metagenome</name>
    <dbReference type="NCBI Taxonomy" id="410659"/>
    <lineage>
        <taxon>unclassified sequences</taxon>
        <taxon>metagenomes</taxon>
        <taxon>ecological metagenomes</taxon>
    </lineage>
</organism>
<comment type="caution">
    <text evidence="1">The sequence shown here is derived from an EMBL/GenBank/DDBJ whole genome shotgun (WGS) entry which is preliminary data.</text>
</comment>
<protein>
    <submittedName>
        <fullName evidence="1">Microsomal dipeptidase</fullName>
    </submittedName>
</protein>
<gene>
    <name evidence="1" type="ORF">B2A_01164</name>
</gene>
<dbReference type="Gene3D" id="3.20.20.140">
    <property type="entry name" value="Metal-dependent hydrolases"/>
    <property type="match status" value="1"/>
</dbReference>
<dbReference type="AlphaFoldDB" id="T1B973"/>
<accession>T1B973</accession>
<dbReference type="Pfam" id="PF01244">
    <property type="entry name" value="Peptidase_M19"/>
    <property type="match status" value="1"/>
</dbReference>
<dbReference type="SUPFAM" id="SSF51556">
    <property type="entry name" value="Metallo-dependent hydrolases"/>
    <property type="match status" value="1"/>
</dbReference>
<sequence length="93" mass="10055">EAIKSRHGVVGISGIAEMLGKEPTIVDMVNNVNYIGENFGWDVVAIGSDFLGMRGGTKGFTTFNDIMSLAESVKQPDLFTHGNAERVINEVLK</sequence>
<proteinExistence type="predicted"/>
<name>T1B973_9ZZZZ</name>
<reference evidence="1" key="2">
    <citation type="journal article" date="2014" name="ISME J.">
        <title>Microbial stratification in low pH oxic and suboxic macroscopic growths along an acid mine drainage.</title>
        <authorList>
            <person name="Mendez-Garcia C."/>
            <person name="Mesa V."/>
            <person name="Sprenger R.R."/>
            <person name="Richter M."/>
            <person name="Diez M.S."/>
            <person name="Solano J."/>
            <person name="Bargiela R."/>
            <person name="Golyshina O.V."/>
            <person name="Manteca A."/>
            <person name="Ramos J.L."/>
            <person name="Gallego J.R."/>
            <person name="Llorente I."/>
            <person name="Martins Dos Santos V.A."/>
            <person name="Jensen O.N."/>
            <person name="Pelaez A.I."/>
            <person name="Sanchez J."/>
            <person name="Ferrer M."/>
        </authorList>
    </citation>
    <scope>NUCLEOTIDE SEQUENCE</scope>
</reference>
<reference evidence="1" key="1">
    <citation type="submission" date="2013-08" db="EMBL/GenBank/DDBJ databases">
        <authorList>
            <person name="Mendez C."/>
            <person name="Richter M."/>
            <person name="Ferrer M."/>
            <person name="Sanchez J."/>
        </authorList>
    </citation>
    <scope>NUCLEOTIDE SEQUENCE</scope>
</reference>